<protein>
    <submittedName>
        <fullName evidence="1">Uncharacterized protein</fullName>
    </submittedName>
</protein>
<organism evidence="1 2">
    <name type="scientific">Rhododendron molle</name>
    <name type="common">Chinese azalea</name>
    <name type="synonym">Azalea mollis</name>
    <dbReference type="NCBI Taxonomy" id="49168"/>
    <lineage>
        <taxon>Eukaryota</taxon>
        <taxon>Viridiplantae</taxon>
        <taxon>Streptophyta</taxon>
        <taxon>Embryophyta</taxon>
        <taxon>Tracheophyta</taxon>
        <taxon>Spermatophyta</taxon>
        <taxon>Magnoliopsida</taxon>
        <taxon>eudicotyledons</taxon>
        <taxon>Gunneridae</taxon>
        <taxon>Pentapetalae</taxon>
        <taxon>asterids</taxon>
        <taxon>Ericales</taxon>
        <taxon>Ericaceae</taxon>
        <taxon>Ericoideae</taxon>
        <taxon>Rhodoreae</taxon>
        <taxon>Rhododendron</taxon>
    </lineage>
</organism>
<dbReference type="EMBL" id="CM046392">
    <property type="protein sequence ID" value="KAI8556882.1"/>
    <property type="molecule type" value="Genomic_DNA"/>
</dbReference>
<evidence type="ECO:0000313" key="1">
    <source>
        <dbReference type="EMBL" id="KAI8556882.1"/>
    </source>
</evidence>
<accession>A0ACC0NU50</accession>
<sequence length="448" mass="50981">MGGSQSTEARVTFHLPIEITIEILSRLPVKSLLRFKSVCKTWYVLIKSDDFVAKHLQTHSALNSASLLVTTFNRKTKNCVMSLVVNDGFNNGPINLYFPSFKMRSYLSVGGICNGLVCVSVSRYGFPLILCNPATRQFREIPGAEWQLAHIPDYNVLKVKWISYGFGFHPSTNDYKLIRIVYYASPIRKHNIRADLYVTSTDTWTKIDPKKLSLFVGEEDEFGEDNNFMFMEIFGSPASAVLSGVFYWPAHVASTNELIVVSFDMGDEVFREIRTPSCLNETWDAMNWRLTELNDKLALFILPCDRYYDVLDLWVLNESESSWTNQFKVRSSPRIASTVGNGELGELTVLGCAKNGQLLVTYHTISGDIPYDVFLYDPKTWKTVDLYIAQVEYAPPVYLYEGTLVLLKQPNEVMEVEEEALNSWKWLKSYVQLSSDVSSFEFLVSSAE</sequence>
<comment type="caution">
    <text evidence="1">The sequence shown here is derived from an EMBL/GenBank/DDBJ whole genome shotgun (WGS) entry which is preliminary data.</text>
</comment>
<proteinExistence type="predicted"/>
<gene>
    <name evidence="1" type="ORF">RHMOL_Rhmol05G0290500</name>
</gene>
<dbReference type="Proteomes" id="UP001062846">
    <property type="component" value="Chromosome 5"/>
</dbReference>
<name>A0ACC0NU50_RHOML</name>
<reference evidence="1" key="1">
    <citation type="submission" date="2022-02" db="EMBL/GenBank/DDBJ databases">
        <title>Plant Genome Project.</title>
        <authorList>
            <person name="Zhang R.-G."/>
        </authorList>
    </citation>
    <scope>NUCLEOTIDE SEQUENCE</scope>
    <source>
        <strain evidence="1">AT1</strain>
    </source>
</reference>
<evidence type="ECO:0000313" key="2">
    <source>
        <dbReference type="Proteomes" id="UP001062846"/>
    </source>
</evidence>
<keyword evidence="2" id="KW-1185">Reference proteome</keyword>